<evidence type="ECO:0000259" key="1">
    <source>
        <dbReference type="Pfam" id="PF21522"/>
    </source>
</evidence>
<organism evidence="2 3">
    <name type="scientific">Anaerotruncus colihominis</name>
    <dbReference type="NCBI Taxonomy" id="169435"/>
    <lineage>
        <taxon>Bacteria</taxon>
        <taxon>Bacillati</taxon>
        <taxon>Bacillota</taxon>
        <taxon>Clostridia</taxon>
        <taxon>Eubacteriales</taxon>
        <taxon>Oscillospiraceae</taxon>
        <taxon>Anaerotruncus</taxon>
    </lineage>
</organism>
<dbReference type="AlphaFoldDB" id="A0A845SZK2"/>
<evidence type="ECO:0000313" key="3">
    <source>
        <dbReference type="Proteomes" id="UP000462501"/>
    </source>
</evidence>
<dbReference type="SUPFAM" id="SSF53067">
    <property type="entry name" value="Actin-like ATPase domain"/>
    <property type="match status" value="2"/>
</dbReference>
<protein>
    <submittedName>
        <fullName evidence="2">ParM/StbA family protein</fullName>
    </submittedName>
</protein>
<sequence length="323" mass="36100">MSILTTQPAAETVIIGCDSGNKLIKTRNTVTLAGIERLPAKPAVSPPDPMDILLIDSLYYSISNTRLRYEPDKSINDNHLYLTLIAIAKELRARGMSPKNEIILAAGLPPGHMSSAKLAENYRNYFLRNGGMFRFQCGGVPHQINIKDVVVCPQAYSILLTLSPDVIKMPSVYVIDIGGGTVDSVHLVNGRPDPMMNSLEMGVIPMYSTIQKQMQNEFRRQISEDQVDNIIMGKPHMFKPEHVEVVKRTADAHIHSIFDRFREMGDDWLSGYVVFCGGGSVLLKEYIARYAPELTGRYLIVEDIRANGKGFETFARVKLKSRK</sequence>
<reference evidence="2 3" key="1">
    <citation type="submission" date="2019-06" db="EMBL/GenBank/DDBJ databases">
        <title>Draft genome sequences of 15 bacterial species constituting the stable defined intestinal microbiota of the GM15 gnotobiotic mouse model.</title>
        <authorList>
            <person name="Elie C."/>
            <person name="Mathieu A."/>
            <person name="Saliou A."/>
            <person name="Darnaud M."/>
            <person name="Leulier F."/>
            <person name="Tamellini A."/>
        </authorList>
    </citation>
    <scope>NUCLEOTIDE SEQUENCE [LARGE SCALE GENOMIC DNA]</scope>
    <source>
        <strain evidence="2 3">JM4-15</strain>
    </source>
</reference>
<dbReference type="Proteomes" id="UP000462501">
    <property type="component" value="Unassembled WGS sequence"/>
</dbReference>
<dbReference type="EMBL" id="VIQT01000002">
    <property type="protein sequence ID" value="NDO37711.1"/>
    <property type="molecule type" value="Genomic_DNA"/>
</dbReference>
<name>A0A845SZK2_9FIRM</name>
<dbReference type="RefSeq" id="WP_162220195.1">
    <property type="nucleotide sequence ID" value="NZ_VIQT01000002.1"/>
</dbReference>
<comment type="caution">
    <text evidence="2">The sequence shown here is derived from an EMBL/GenBank/DDBJ whole genome shotgun (WGS) entry which is preliminary data.</text>
</comment>
<evidence type="ECO:0000313" key="2">
    <source>
        <dbReference type="EMBL" id="NDO37711.1"/>
    </source>
</evidence>
<feature type="domain" description="Actin homologue MreB-like C-terminal" evidence="1">
    <location>
        <begin position="174"/>
        <end position="286"/>
    </location>
</feature>
<dbReference type="InterPro" id="IPR049067">
    <property type="entry name" value="MreB-like_C"/>
</dbReference>
<accession>A0A845SZK2</accession>
<dbReference type="Gene3D" id="3.30.420.40">
    <property type="match status" value="1"/>
</dbReference>
<dbReference type="InterPro" id="IPR043129">
    <property type="entry name" value="ATPase_NBD"/>
</dbReference>
<dbReference type="Pfam" id="PF21522">
    <property type="entry name" value="MreB-like_C"/>
    <property type="match status" value="1"/>
</dbReference>
<gene>
    <name evidence="2" type="ORF">FMM72_00360</name>
</gene>
<proteinExistence type="predicted"/>